<organism evidence="1 2">
    <name type="scientific">Xenorhabdus innexi</name>
    <dbReference type="NCBI Taxonomy" id="290109"/>
    <lineage>
        <taxon>Bacteria</taxon>
        <taxon>Pseudomonadati</taxon>
        <taxon>Pseudomonadota</taxon>
        <taxon>Gammaproteobacteria</taxon>
        <taxon>Enterobacterales</taxon>
        <taxon>Morganellaceae</taxon>
        <taxon>Xenorhabdus</taxon>
    </lineage>
</organism>
<dbReference type="AlphaFoldDB" id="A0A1N6N202"/>
<evidence type="ECO:0000313" key="2">
    <source>
        <dbReference type="Proteomes" id="UP000196435"/>
    </source>
</evidence>
<dbReference type="EMBL" id="FTLG01000239">
    <property type="protein sequence ID" value="SIP75133.1"/>
    <property type="molecule type" value="Genomic_DNA"/>
</dbReference>
<proteinExistence type="predicted"/>
<evidence type="ECO:0000313" key="1">
    <source>
        <dbReference type="EMBL" id="SIP75133.1"/>
    </source>
</evidence>
<dbReference type="Proteomes" id="UP000196435">
    <property type="component" value="Unassembled WGS sequence"/>
</dbReference>
<name>A0A1N6N202_9GAMM</name>
<reference evidence="2" key="1">
    <citation type="submission" date="2016-12" db="EMBL/GenBank/DDBJ databases">
        <authorList>
            <person name="Gaudriault S."/>
        </authorList>
    </citation>
    <scope>NUCLEOTIDE SEQUENCE [LARGE SCALE GENOMIC DNA]</scope>
    <source>
        <strain evidence="2">HGB1681 (deposited as PTA-6826 in the American Type Culture Collection)</strain>
    </source>
</reference>
<accession>A0A1N6N202</accession>
<protein>
    <submittedName>
        <fullName evidence="1">Uncharacterized protein</fullName>
    </submittedName>
</protein>
<gene>
    <name evidence="1" type="ORF">XIS1_920020</name>
</gene>
<sequence>MNSIAKKLNLFGKSNFPRIYLMTLNGEASMASTTEASINRPLSLKRHY</sequence>